<evidence type="ECO:0000313" key="2">
    <source>
        <dbReference type="Proteomes" id="UP000515406"/>
    </source>
</evidence>
<proteinExistence type="predicted"/>
<accession>A0A6V7EBW8</accession>
<dbReference type="EMBL" id="LR828257">
    <property type="protein sequence ID" value="CAD0348672.1"/>
    <property type="molecule type" value="Genomic_DNA"/>
</dbReference>
<dbReference type="Proteomes" id="UP000515406">
    <property type="component" value="Chromosome"/>
</dbReference>
<gene>
    <name evidence="1" type="ORF">CFBP498_33900</name>
</gene>
<organism evidence="1 2">
    <name type="scientific">Xanthomonas hortorum pv. vitians</name>
    <dbReference type="NCBI Taxonomy" id="83224"/>
    <lineage>
        <taxon>Bacteria</taxon>
        <taxon>Pseudomonadati</taxon>
        <taxon>Pseudomonadota</taxon>
        <taxon>Gammaproteobacteria</taxon>
        <taxon>Lysobacterales</taxon>
        <taxon>Lysobacteraceae</taxon>
        <taxon>Xanthomonas</taxon>
    </lineage>
</organism>
<sequence>MVRQMQTFTPHCVNCFDETSLVQLGNPHFPNVIALNSHDSAFAEEPLRDKPAPE</sequence>
<dbReference type="EMBL" id="LR828257">
    <property type="protein sequence ID" value="CAD0348680.1"/>
    <property type="molecule type" value="Genomic_DNA"/>
</dbReference>
<protein>
    <submittedName>
        <fullName evidence="1">Uncharacterized protein</fullName>
    </submittedName>
</protein>
<keyword evidence="2" id="KW-1185">Reference proteome</keyword>
<evidence type="ECO:0000313" key="1">
    <source>
        <dbReference type="EMBL" id="CAD0348680.1"/>
    </source>
</evidence>
<name>A0A6V7EBW8_9XANT</name>
<dbReference type="AlphaFoldDB" id="A0A6V7EBW8"/>
<reference evidence="1 2" key="1">
    <citation type="submission" date="2020-07" db="EMBL/GenBank/DDBJ databases">
        <authorList>
            <person name="Pothier F. J."/>
        </authorList>
    </citation>
    <scope>NUCLEOTIDE SEQUENCE [LARGE SCALE GENOMIC DNA]</scope>
    <source>
        <strain evidence="1 2">CFBP 498</strain>
    </source>
</reference>